<dbReference type="InterPro" id="IPR025709">
    <property type="entry name" value="Leu_tRNA-synth_edit"/>
</dbReference>
<dbReference type="GO" id="GO:0002161">
    <property type="term" value="F:aminoacyl-tRNA deacylase activity"/>
    <property type="evidence" value="ECO:0007669"/>
    <property type="project" value="InterPro"/>
</dbReference>
<dbReference type="InterPro" id="IPR014729">
    <property type="entry name" value="Rossmann-like_a/b/a_fold"/>
</dbReference>
<keyword evidence="4 9" id="KW-0547">Nucleotide-binding</keyword>
<evidence type="ECO:0000259" key="11">
    <source>
        <dbReference type="Pfam" id="PF00133"/>
    </source>
</evidence>
<dbReference type="HAMAP" id="MF_00049_B">
    <property type="entry name" value="Leu_tRNA_synth_B"/>
    <property type="match status" value="1"/>
</dbReference>
<feature type="domain" description="Leucyl-tRNA synthetase editing" evidence="14">
    <location>
        <begin position="221"/>
        <end position="377"/>
    </location>
</feature>
<dbReference type="InterPro" id="IPR015413">
    <property type="entry name" value="Methionyl/Leucyl_tRNA_Synth"/>
</dbReference>
<dbReference type="EC" id="6.1.1.4" evidence="9"/>
<dbReference type="Pfam" id="PF00133">
    <property type="entry name" value="tRNA-synt_1"/>
    <property type="match status" value="2"/>
</dbReference>
<comment type="caution">
    <text evidence="15">The sequence shown here is derived from an EMBL/GenBank/DDBJ whole genome shotgun (WGS) entry which is preliminary data.</text>
</comment>
<evidence type="ECO:0000256" key="7">
    <source>
        <dbReference type="ARBA" id="ARBA00023146"/>
    </source>
</evidence>
<dbReference type="AlphaFoldDB" id="A0A917YP73"/>
<dbReference type="InterPro" id="IPR013155">
    <property type="entry name" value="M/V/L/I-tRNA-synth_anticd-bd"/>
</dbReference>
<dbReference type="Pfam" id="PF09334">
    <property type="entry name" value="tRNA-synt_1g"/>
    <property type="match status" value="1"/>
</dbReference>
<proteinExistence type="inferred from homology"/>
<feature type="short sequence motif" description="'KMSKS' region" evidence="9">
    <location>
        <begin position="623"/>
        <end position="627"/>
    </location>
</feature>
<evidence type="ECO:0000313" key="16">
    <source>
        <dbReference type="Proteomes" id="UP000598196"/>
    </source>
</evidence>
<dbReference type="SUPFAM" id="SSF50677">
    <property type="entry name" value="ValRS/IleRS/LeuRS editing domain"/>
    <property type="match status" value="1"/>
</dbReference>
<feature type="domain" description="Aminoacyl-tRNA synthetase class Ia" evidence="11">
    <location>
        <begin position="623"/>
        <end position="662"/>
    </location>
</feature>
<comment type="subcellular location">
    <subcellularLocation>
        <location evidence="9">Cytoplasm</location>
    </subcellularLocation>
</comment>
<dbReference type="Pfam" id="PF13603">
    <property type="entry name" value="tRNA-synt_1_2"/>
    <property type="match status" value="1"/>
</dbReference>
<dbReference type="GO" id="GO:0006429">
    <property type="term" value="P:leucyl-tRNA aminoacylation"/>
    <property type="evidence" value="ECO:0007669"/>
    <property type="project" value="UniProtKB-UniRule"/>
</dbReference>
<dbReference type="NCBIfam" id="TIGR00396">
    <property type="entry name" value="leuS_bact"/>
    <property type="match status" value="1"/>
</dbReference>
<dbReference type="Gene3D" id="1.10.730.10">
    <property type="entry name" value="Isoleucyl-tRNA Synthetase, Domain 1"/>
    <property type="match status" value="1"/>
</dbReference>
<dbReference type="GO" id="GO:0005524">
    <property type="term" value="F:ATP binding"/>
    <property type="evidence" value="ECO:0007669"/>
    <property type="project" value="UniProtKB-UniRule"/>
</dbReference>
<evidence type="ECO:0000259" key="12">
    <source>
        <dbReference type="Pfam" id="PF08264"/>
    </source>
</evidence>
<evidence type="ECO:0000256" key="3">
    <source>
        <dbReference type="ARBA" id="ARBA00022598"/>
    </source>
</evidence>
<keyword evidence="2 9" id="KW-0963">Cytoplasm</keyword>
<dbReference type="FunFam" id="1.10.730.10:FF:000002">
    <property type="entry name" value="Leucine--tRNA ligase"/>
    <property type="match status" value="1"/>
</dbReference>
<keyword evidence="5 9" id="KW-0067">ATP-binding</keyword>
<keyword evidence="16" id="KW-1185">Reference proteome</keyword>
<dbReference type="InterPro" id="IPR001412">
    <property type="entry name" value="aa-tRNA-synth_I_CS"/>
</dbReference>
<sequence>MSRYEPGLIEAKWQEAWDKAGVFTATRDAARPKYYVLEMFPYPSGRIHMGHVRNYTMGDVVARYKSSCGYSVLHPMGWDAFGMPAENAAMERGGHPKDWTYGNIADMRGQMKPLGLSIDWSREFATCDPEYYGQQQAMFIDMMERGLVYRKAAVVNWDPVDMTVLANEQVIDGKGWRSGAAVERRELTQWFFKISDMAGDLLDALDGLKDWPEKVRLMQANWIGKSRGLQFSFDTVGAPAGFDRLEVYTTRPDTLMGASFAGISPDHPLAKALEATNPAIAAFVAECRRVGTSEEALQTAEKLGLDTGIRVRHPLDPAWELPVYIANFILMDYGTGAIFGCPAHDQRDFEFATKYHLPITPVFVAEGTDETTLTEAFTPMKSERVRYIRGVNGSTLMTGDEGVAEAIALAEQRGFGQGVTKFRLRDWGVSRQRYWGCPIPVVHCATCGVVPEKKENLPVELPYDVSFDKPGNPLDRHPTWAKTTCPKCGAAARRETDTMDTFVDSSWYYARFTAPRANTPTVAEDADYWMNVDQYIGGIEHAILHLLYSRFFARAMNETGHLPAKAREPFNALFTQGMVTHEIYLTRDGNGRPVYHLPEDVIRSETGATLADGTAVEVIPSAKMSKSKKNVVDPMNIIRDFGADTARWFVMSDSPPERDVEWTSAGAEATAKHLGRVWRLADEISRDETPAGDEDIALARAAARAIQDVTQGIEGFAFNKSVAALYAFTNTLSKSKAGGGAKRDAMRTMAQLMSPMVPHLAEEVWVMLGGEGLVARAPWPKADPALLVEDNVTLPIQINGKRRAEISVPKTMPAAEVEKIALADEDVVRFLAGQPVKKIIVVPGRIINVVV</sequence>
<evidence type="ECO:0000256" key="2">
    <source>
        <dbReference type="ARBA" id="ARBA00022490"/>
    </source>
</evidence>
<evidence type="ECO:0000256" key="10">
    <source>
        <dbReference type="RuleBase" id="RU363035"/>
    </source>
</evidence>
<evidence type="ECO:0000256" key="9">
    <source>
        <dbReference type="HAMAP-Rule" id="MF_00049"/>
    </source>
</evidence>
<dbReference type="Gene3D" id="3.90.740.10">
    <property type="entry name" value="Valyl/Leucyl/Isoleucyl-tRNA synthetase, editing domain"/>
    <property type="match status" value="1"/>
</dbReference>
<dbReference type="RefSeq" id="WP_146287720.1">
    <property type="nucleotide sequence ID" value="NZ_BMLP01000007.1"/>
</dbReference>
<evidence type="ECO:0000256" key="5">
    <source>
        <dbReference type="ARBA" id="ARBA00022840"/>
    </source>
</evidence>
<keyword evidence="7 9" id="KW-0030">Aminoacyl-tRNA synthetase</keyword>
<dbReference type="PANTHER" id="PTHR43740:SF2">
    <property type="entry name" value="LEUCINE--TRNA LIGASE, MITOCHONDRIAL"/>
    <property type="match status" value="1"/>
</dbReference>
<feature type="domain" description="Methionyl/Leucyl tRNA synthetase" evidence="13">
    <location>
        <begin position="36"/>
        <end position="170"/>
    </location>
</feature>
<dbReference type="Gene3D" id="3.40.50.620">
    <property type="entry name" value="HUPs"/>
    <property type="match status" value="2"/>
</dbReference>
<dbReference type="GO" id="GO:0005829">
    <property type="term" value="C:cytosol"/>
    <property type="evidence" value="ECO:0007669"/>
    <property type="project" value="TreeGrafter"/>
</dbReference>
<feature type="domain" description="Aminoacyl-tRNA synthetase class Ia" evidence="11">
    <location>
        <begin position="425"/>
        <end position="581"/>
    </location>
</feature>
<name>A0A917YP73_9RHOB</name>
<evidence type="ECO:0000313" key="15">
    <source>
        <dbReference type="EMBL" id="GGO36372.1"/>
    </source>
</evidence>
<evidence type="ECO:0000256" key="4">
    <source>
        <dbReference type="ARBA" id="ARBA00022741"/>
    </source>
</evidence>
<comment type="catalytic activity">
    <reaction evidence="8 9">
        <text>tRNA(Leu) + L-leucine + ATP = L-leucyl-tRNA(Leu) + AMP + diphosphate</text>
        <dbReference type="Rhea" id="RHEA:11688"/>
        <dbReference type="Rhea" id="RHEA-COMP:9613"/>
        <dbReference type="Rhea" id="RHEA-COMP:9622"/>
        <dbReference type="ChEBI" id="CHEBI:30616"/>
        <dbReference type="ChEBI" id="CHEBI:33019"/>
        <dbReference type="ChEBI" id="CHEBI:57427"/>
        <dbReference type="ChEBI" id="CHEBI:78442"/>
        <dbReference type="ChEBI" id="CHEBI:78494"/>
        <dbReference type="ChEBI" id="CHEBI:456215"/>
        <dbReference type="EC" id="6.1.1.4"/>
    </reaction>
</comment>
<dbReference type="PROSITE" id="PS00178">
    <property type="entry name" value="AA_TRNA_LIGASE_I"/>
    <property type="match status" value="1"/>
</dbReference>
<dbReference type="GO" id="GO:0004823">
    <property type="term" value="F:leucine-tRNA ligase activity"/>
    <property type="evidence" value="ECO:0007669"/>
    <property type="project" value="UniProtKB-UniRule"/>
</dbReference>
<evidence type="ECO:0000256" key="6">
    <source>
        <dbReference type="ARBA" id="ARBA00022917"/>
    </source>
</evidence>
<dbReference type="Pfam" id="PF08264">
    <property type="entry name" value="Anticodon_1"/>
    <property type="match status" value="1"/>
</dbReference>
<dbReference type="InterPro" id="IPR009080">
    <property type="entry name" value="tRNAsynth_Ia_anticodon-bd"/>
</dbReference>
<protein>
    <recommendedName>
        <fullName evidence="9">Leucine--tRNA ligase</fullName>
        <ecNumber evidence="9">6.1.1.4</ecNumber>
    </recommendedName>
    <alternativeName>
        <fullName evidence="9">Leucyl-tRNA synthetase</fullName>
        <shortName evidence="9">LeuRS</shortName>
    </alternativeName>
</protein>
<comment type="similarity">
    <text evidence="1 9 10">Belongs to the class-I aminoacyl-tRNA synthetase family.</text>
</comment>
<feature type="short sequence motif" description="'HIGH' region" evidence="9">
    <location>
        <begin position="41"/>
        <end position="51"/>
    </location>
</feature>
<dbReference type="Proteomes" id="UP000598196">
    <property type="component" value="Unassembled WGS sequence"/>
</dbReference>
<dbReference type="PANTHER" id="PTHR43740">
    <property type="entry name" value="LEUCYL-TRNA SYNTHETASE"/>
    <property type="match status" value="1"/>
</dbReference>
<dbReference type="InterPro" id="IPR002300">
    <property type="entry name" value="aa-tRNA-synth_Ia"/>
</dbReference>
<dbReference type="CDD" id="cd07958">
    <property type="entry name" value="Anticodon_Ia_Leu_BEm"/>
    <property type="match status" value="1"/>
</dbReference>
<feature type="domain" description="Methionyl/Valyl/Leucyl/Isoleucyl-tRNA synthetase anticodon-binding" evidence="12">
    <location>
        <begin position="701"/>
        <end position="816"/>
    </location>
</feature>
<evidence type="ECO:0000259" key="14">
    <source>
        <dbReference type="Pfam" id="PF13603"/>
    </source>
</evidence>
<reference evidence="15 16" key="1">
    <citation type="journal article" date="2014" name="Int. J. Syst. Evol. Microbiol.">
        <title>Complete genome sequence of Corynebacterium casei LMG S-19264T (=DSM 44701T), isolated from a smear-ripened cheese.</title>
        <authorList>
            <consortium name="US DOE Joint Genome Institute (JGI-PGF)"/>
            <person name="Walter F."/>
            <person name="Albersmeier A."/>
            <person name="Kalinowski J."/>
            <person name="Ruckert C."/>
        </authorList>
    </citation>
    <scope>NUCLEOTIDE SEQUENCE [LARGE SCALE GENOMIC DNA]</scope>
    <source>
        <strain evidence="15 16">CGMCC 1.7029</strain>
    </source>
</reference>
<organism evidence="15 16">
    <name type="scientific">Gemmobacter aquaticus</name>
    <dbReference type="NCBI Taxonomy" id="490185"/>
    <lineage>
        <taxon>Bacteria</taxon>
        <taxon>Pseudomonadati</taxon>
        <taxon>Pseudomonadota</taxon>
        <taxon>Alphaproteobacteria</taxon>
        <taxon>Rhodobacterales</taxon>
        <taxon>Paracoccaceae</taxon>
        <taxon>Gemmobacter</taxon>
    </lineage>
</organism>
<dbReference type="OrthoDB" id="9810365at2"/>
<dbReference type="PRINTS" id="PR00985">
    <property type="entry name" value="TRNASYNTHLEU"/>
</dbReference>
<dbReference type="InterPro" id="IPR002302">
    <property type="entry name" value="Leu-tRNA-ligase"/>
</dbReference>
<dbReference type="Gene3D" id="2.20.28.290">
    <property type="match status" value="1"/>
</dbReference>
<dbReference type="SUPFAM" id="SSF52374">
    <property type="entry name" value="Nucleotidylyl transferase"/>
    <property type="match status" value="1"/>
</dbReference>
<feature type="binding site" evidence="9">
    <location>
        <position position="626"/>
    </location>
    <ligand>
        <name>ATP</name>
        <dbReference type="ChEBI" id="CHEBI:30616"/>
    </ligand>
</feature>
<keyword evidence="3 9" id="KW-0436">Ligase</keyword>
<accession>A0A917YP73</accession>
<evidence type="ECO:0000256" key="1">
    <source>
        <dbReference type="ARBA" id="ARBA00005594"/>
    </source>
</evidence>
<gene>
    <name evidence="9 15" type="primary">leuS</name>
    <name evidence="15" type="ORF">GCM10010991_30200</name>
</gene>
<keyword evidence="6 9" id="KW-0648">Protein biosynthesis</keyword>
<evidence type="ECO:0000259" key="13">
    <source>
        <dbReference type="Pfam" id="PF09334"/>
    </source>
</evidence>
<dbReference type="CDD" id="cd00812">
    <property type="entry name" value="LeuRS_core"/>
    <property type="match status" value="1"/>
</dbReference>
<dbReference type="Gene3D" id="3.10.20.590">
    <property type="match status" value="1"/>
</dbReference>
<evidence type="ECO:0000256" key="8">
    <source>
        <dbReference type="ARBA" id="ARBA00047469"/>
    </source>
</evidence>
<dbReference type="SUPFAM" id="SSF47323">
    <property type="entry name" value="Anticodon-binding domain of a subclass of class I aminoacyl-tRNA synthetases"/>
    <property type="match status" value="1"/>
</dbReference>
<dbReference type="EMBL" id="BMLP01000007">
    <property type="protein sequence ID" value="GGO36372.1"/>
    <property type="molecule type" value="Genomic_DNA"/>
</dbReference>
<dbReference type="InterPro" id="IPR009008">
    <property type="entry name" value="Val/Leu/Ile-tRNA-synth_edit"/>
</dbReference>